<dbReference type="InterPro" id="IPR024726">
    <property type="entry name" value="FhuF_C"/>
</dbReference>
<organism evidence="2 3">
    <name type="scientific">Paraburkholderia guartelaensis</name>
    <dbReference type="NCBI Taxonomy" id="2546446"/>
    <lineage>
        <taxon>Bacteria</taxon>
        <taxon>Pseudomonadati</taxon>
        <taxon>Pseudomonadota</taxon>
        <taxon>Betaproteobacteria</taxon>
        <taxon>Burkholderiales</taxon>
        <taxon>Burkholderiaceae</taxon>
        <taxon>Paraburkholderia</taxon>
    </lineage>
</organism>
<proteinExistence type="predicted"/>
<evidence type="ECO:0000313" key="2">
    <source>
        <dbReference type="EMBL" id="TDG10986.1"/>
    </source>
</evidence>
<accession>A0A4R5LM84</accession>
<evidence type="ECO:0000259" key="1">
    <source>
        <dbReference type="Pfam" id="PF11575"/>
    </source>
</evidence>
<dbReference type="InterPro" id="IPR023998">
    <property type="entry name" value="FCR-like"/>
</dbReference>
<reference evidence="2 3" key="1">
    <citation type="submission" date="2019-03" db="EMBL/GenBank/DDBJ databases">
        <title>Paraburkholderia sp. isolated from native Mimosa gymnas in Guartela State Park, Brazil.</title>
        <authorList>
            <person name="Paulitsch F."/>
            <person name="Hungria M."/>
            <person name="Delamuta J.R.M."/>
            <person name="Ribeiro R.A."/>
            <person name="Dall'Agnol R."/>
            <person name="Silva J.S.B."/>
        </authorList>
    </citation>
    <scope>NUCLEOTIDE SEQUENCE [LARGE SCALE GENOMIC DNA]</scope>
    <source>
        <strain evidence="2 3">CNPSo 3008</strain>
    </source>
</reference>
<protein>
    <submittedName>
        <fullName evidence="2">Siderophore ferric iron reductase</fullName>
    </submittedName>
</protein>
<dbReference type="RefSeq" id="WP_133179583.1">
    <property type="nucleotide sequence ID" value="NZ_SMOD01000001.1"/>
</dbReference>
<dbReference type="EMBL" id="SMOD01000001">
    <property type="protein sequence ID" value="TDG10986.1"/>
    <property type="molecule type" value="Genomic_DNA"/>
</dbReference>
<dbReference type="OrthoDB" id="7942745at2"/>
<dbReference type="Proteomes" id="UP000295606">
    <property type="component" value="Unassembled WGS sequence"/>
</dbReference>
<evidence type="ECO:0000313" key="3">
    <source>
        <dbReference type="Proteomes" id="UP000295606"/>
    </source>
</evidence>
<dbReference type="GO" id="GO:0051537">
    <property type="term" value="F:2 iron, 2 sulfur cluster binding"/>
    <property type="evidence" value="ECO:0007669"/>
    <property type="project" value="InterPro"/>
</dbReference>
<gene>
    <name evidence="2" type="ORF">E1N52_01645</name>
</gene>
<dbReference type="AlphaFoldDB" id="A0A4R5LM84"/>
<feature type="domain" description="Ferric siderophore reductase C-terminal" evidence="1">
    <location>
        <begin position="220"/>
        <end position="240"/>
    </location>
</feature>
<comment type="caution">
    <text evidence="2">The sequence shown here is derived from an EMBL/GenBank/DDBJ whole genome shotgun (WGS) entry which is preliminary data.</text>
</comment>
<dbReference type="Pfam" id="PF11575">
    <property type="entry name" value="FhuF_C"/>
    <property type="match status" value="1"/>
</dbReference>
<name>A0A4R5LM84_9BURK</name>
<dbReference type="NCBIfam" id="TIGR03950">
    <property type="entry name" value="sidero_Fe_reduc"/>
    <property type="match status" value="1"/>
</dbReference>
<sequence>MAANRALDDTLQLAARLVPGLQGVVAAHPAQGIVHTRPAPPNGDANRAALDALLAFWSRTYPEAGRPYWSSRCWGILIWQPLYLSVIGVHAAGVSLSLADIAQPIAEGWTSEVRIRDHEPAQGDTHALIAHAAREIVSCCEQMHDELMPVIRLNPASARGTQADVVLAALLAARKARPEWSDAQVEAHGRQWLAALGLQDCSGYFPFSRTDGAKALALERRTCCYHYRRRDGELCSTCPRLAKHERIVRLNAQHETG</sequence>